<dbReference type="Pfam" id="PF13480">
    <property type="entry name" value="Acetyltransf_6"/>
    <property type="match status" value="1"/>
</dbReference>
<dbReference type="Gene3D" id="3.40.630.30">
    <property type="match status" value="1"/>
</dbReference>
<accession>A0A7W6GMF6</accession>
<dbReference type="RefSeq" id="WP_183953465.1">
    <property type="nucleotide sequence ID" value="NZ_JACIEB010000001.1"/>
</dbReference>
<evidence type="ECO:0000313" key="2">
    <source>
        <dbReference type="EMBL" id="MBB3980432.1"/>
    </source>
</evidence>
<sequence>MQVAREYRSLSEVRSLVGDRLSRAHASCLFDRLDWLESLHRHCFGRLPIRAFQAKGDDDAQAWMFLVGRESRRVSALANWYSFSWNPIFLGDPDRDGQQAMLTAIARLMKRDVAMADFYPVTLDDGMAPLLMGAFRHAGWLAFRRAYGARHDLDLAGRDFAQYWAGRPGQLRTTIKRKAHRSPLRIRIADHFSPKNWHAYVAIHARSWKEADPGLPLLRALAEREGAAGALRFGFAELHGEPIATQLWTVDHGRALIHKLAHDRAHDSLSPGTLLGHAMFAHAIDRDGVTRIDYGTGDNGYKADWMERREVLWRVDCFNPRFASSWLPSAKTAISALVG</sequence>
<feature type="domain" description="BioF2-like acetyltransferase" evidence="1">
    <location>
        <begin position="170"/>
        <end position="302"/>
    </location>
</feature>
<name>A0A7W6GMF6_9SPHN</name>
<comment type="caution">
    <text evidence="2">The sequence shown here is derived from an EMBL/GenBank/DDBJ whole genome shotgun (WGS) entry which is preliminary data.</text>
</comment>
<dbReference type="AlphaFoldDB" id="A0A7W6GMF6"/>
<keyword evidence="3" id="KW-1185">Reference proteome</keyword>
<dbReference type="SUPFAM" id="SSF55729">
    <property type="entry name" value="Acyl-CoA N-acyltransferases (Nat)"/>
    <property type="match status" value="1"/>
</dbReference>
<dbReference type="Proteomes" id="UP000552757">
    <property type="component" value="Unassembled WGS sequence"/>
</dbReference>
<gene>
    <name evidence="2" type="ORF">GGR44_000063</name>
</gene>
<protein>
    <recommendedName>
        <fullName evidence="1">BioF2-like acetyltransferase domain-containing protein</fullName>
    </recommendedName>
</protein>
<dbReference type="EMBL" id="JACIEB010000001">
    <property type="protein sequence ID" value="MBB3980432.1"/>
    <property type="molecule type" value="Genomic_DNA"/>
</dbReference>
<evidence type="ECO:0000313" key="3">
    <source>
        <dbReference type="Proteomes" id="UP000552757"/>
    </source>
</evidence>
<evidence type="ECO:0000259" key="1">
    <source>
        <dbReference type="Pfam" id="PF13480"/>
    </source>
</evidence>
<proteinExistence type="predicted"/>
<dbReference type="InterPro" id="IPR016181">
    <property type="entry name" value="Acyl_CoA_acyltransferase"/>
</dbReference>
<reference evidence="2 3" key="1">
    <citation type="submission" date="2020-08" db="EMBL/GenBank/DDBJ databases">
        <title>Genomic Encyclopedia of Type Strains, Phase IV (KMG-IV): sequencing the most valuable type-strain genomes for metagenomic binning, comparative biology and taxonomic classification.</title>
        <authorList>
            <person name="Goeker M."/>
        </authorList>
    </citation>
    <scope>NUCLEOTIDE SEQUENCE [LARGE SCALE GENOMIC DNA]</scope>
    <source>
        <strain evidence="2 3">DSM 29348</strain>
    </source>
</reference>
<dbReference type="InterPro" id="IPR038740">
    <property type="entry name" value="BioF2-like_GNAT_dom"/>
</dbReference>
<organism evidence="2 3">
    <name type="scientific">Sphingobium fontiphilum</name>
    <dbReference type="NCBI Taxonomy" id="944425"/>
    <lineage>
        <taxon>Bacteria</taxon>
        <taxon>Pseudomonadati</taxon>
        <taxon>Pseudomonadota</taxon>
        <taxon>Alphaproteobacteria</taxon>
        <taxon>Sphingomonadales</taxon>
        <taxon>Sphingomonadaceae</taxon>
        <taxon>Sphingobium</taxon>
    </lineage>
</organism>